<reference evidence="3" key="1">
    <citation type="journal article" date="2019" name="Int. J. Syst. Evol. Microbiol.">
        <title>The Global Catalogue of Microorganisms (GCM) 10K type strain sequencing project: providing services to taxonomists for standard genome sequencing and annotation.</title>
        <authorList>
            <consortium name="The Broad Institute Genomics Platform"/>
            <consortium name="The Broad Institute Genome Sequencing Center for Infectious Disease"/>
            <person name="Wu L."/>
            <person name="Ma J."/>
        </authorList>
    </citation>
    <scope>NUCLEOTIDE SEQUENCE [LARGE SCALE GENOMIC DNA]</scope>
    <source>
        <strain evidence="3">CGMCC 1.15197</strain>
    </source>
</reference>
<dbReference type="SUPFAM" id="SSF49464">
    <property type="entry name" value="Carboxypeptidase regulatory domain-like"/>
    <property type="match status" value="1"/>
</dbReference>
<dbReference type="Pfam" id="PF13715">
    <property type="entry name" value="CarbopepD_reg_2"/>
    <property type="match status" value="1"/>
</dbReference>
<evidence type="ECO:0000256" key="1">
    <source>
        <dbReference type="SAM" id="SignalP"/>
    </source>
</evidence>
<dbReference type="Proteomes" id="UP000632273">
    <property type="component" value="Unassembled WGS sequence"/>
</dbReference>
<proteinExistence type="predicted"/>
<keyword evidence="3" id="KW-1185">Reference proteome</keyword>
<evidence type="ECO:0000313" key="2">
    <source>
        <dbReference type="EMBL" id="GGF13761.1"/>
    </source>
</evidence>
<dbReference type="InterPro" id="IPR008969">
    <property type="entry name" value="CarboxyPept-like_regulatory"/>
</dbReference>
<dbReference type="RefSeq" id="WP_188814452.1">
    <property type="nucleotide sequence ID" value="NZ_BMHT01000004.1"/>
</dbReference>
<keyword evidence="1" id="KW-0732">Signal</keyword>
<feature type="signal peptide" evidence="1">
    <location>
        <begin position="1"/>
        <end position="22"/>
    </location>
</feature>
<dbReference type="Gene3D" id="2.60.40.1120">
    <property type="entry name" value="Carboxypeptidase-like, regulatory domain"/>
    <property type="match status" value="1"/>
</dbReference>
<evidence type="ECO:0008006" key="4">
    <source>
        <dbReference type="Google" id="ProtNLM"/>
    </source>
</evidence>
<organism evidence="2 3">
    <name type="scientific">Hymenobacter cavernae</name>
    <dbReference type="NCBI Taxonomy" id="2044852"/>
    <lineage>
        <taxon>Bacteria</taxon>
        <taxon>Pseudomonadati</taxon>
        <taxon>Bacteroidota</taxon>
        <taxon>Cytophagia</taxon>
        <taxon>Cytophagales</taxon>
        <taxon>Hymenobacteraceae</taxon>
        <taxon>Hymenobacter</taxon>
    </lineage>
</organism>
<comment type="caution">
    <text evidence="2">The sequence shown here is derived from an EMBL/GenBank/DDBJ whole genome shotgun (WGS) entry which is preliminary data.</text>
</comment>
<evidence type="ECO:0000313" key="3">
    <source>
        <dbReference type="Proteomes" id="UP000632273"/>
    </source>
</evidence>
<gene>
    <name evidence="2" type="ORF">GCM10011383_26270</name>
</gene>
<dbReference type="EMBL" id="BMHT01000004">
    <property type="protein sequence ID" value="GGF13761.1"/>
    <property type="molecule type" value="Genomic_DNA"/>
</dbReference>
<name>A0ABQ1U9F2_9BACT</name>
<feature type="chain" id="PRO_5047399581" description="Carboxypeptidase-like regulatory domain-containing protein" evidence="1">
    <location>
        <begin position="23"/>
        <end position="123"/>
    </location>
</feature>
<protein>
    <recommendedName>
        <fullName evidence="4">Carboxypeptidase-like regulatory domain-containing protein</fullName>
    </recommendedName>
</protein>
<accession>A0ABQ1U9F2</accession>
<sequence length="123" mass="13467">MKIFVSSLITLFLAFVAFTAQAQTGEPRVLTGSVLSEMGQPLAGASVTIVGEKNSAVSTNSAGDYVLRTTTEKPVIHVSYAGYEEDEQPMIGREPLTFSLKPIEKYKKQLKKRSKAANKAWRN</sequence>